<dbReference type="GO" id="GO:0016020">
    <property type="term" value="C:membrane"/>
    <property type="evidence" value="ECO:0007669"/>
    <property type="project" value="InterPro"/>
</dbReference>
<feature type="domain" description="CusB-like beta-barrel" evidence="6">
    <location>
        <begin position="246"/>
        <end position="321"/>
    </location>
</feature>
<evidence type="ECO:0000256" key="2">
    <source>
        <dbReference type="ARBA" id="ARBA00022448"/>
    </source>
</evidence>
<feature type="domain" description="CusB-like three alpha-helical bundle" evidence="4">
    <location>
        <begin position="161"/>
        <end position="207"/>
    </location>
</feature>
<dbReference type="InterPro" id="IPR058790">
    <property type="entry name" value="BSH_CusB"/>
</dbReference>
<evidence type="ECO:0000259" key="7">
    <source>
        <dbReference type="Pfam" id="PF25975"/>
    </source>
</evidence>
<dbReference type="Pfam" id="PF25869">
    <property type="entry name" value="3HB_CusB"/>
    <property type="match status" value="1"/>
</dbReference>
<dbReference type="InterPro" id="IPR058791">
    <property type="entry name" value="3HB_CusB"/>
</dbReference>
<dbReference type="InterPro" id="IPR021647">
    <property type="entry name" value="CusF_Ec"/>
</dbReference>
<sequence>MRFALLVALVAIAFIAGLLGRPYVFSEVSGTAMNVSSESAGKEAPLYWVAPMDPNYRRDKPGQSPMGMDLVPVYDDNSLDNEDGGVSINSQIRANLGVKTGVVTRGAVAIPVSTVGYVTDNEEQLTLVHSRISGWVEVLHVKSVGENVKKNQPLFEIYSPELVNAQQEFLLALRVSSGPVAEASGNKLRALGMTDAQIASLKKNGKALQRITMFAPSSGYVTNLNARAGMYIRPDTEIMAIGSRDSVWIIAEFFERQAGLVKAGQEVRFTTPALPNREWQGTIDYVYPELDRRTRSLRARIRVPNTEGTLRPNMFVQLTMDAPIGENLLTVPRSALIQRTNSQHVLVAEGDGYFRPAPVRTGQEAGNRIVVIDGLNEGQRVVTSAQFLIDSETNLEEALLRFESGQTSASSGKGNAETAGLITGIGRISELDLGGESASITLNHGPITELSWPAMTMTFGISESVDTTGLDMDQKVTFRFRETPQGYVVEDLTAMPETQQNTGE</sequence>
<reference evidence="8" key="1">
    <citation type="journal article" date="2015" name="Nature">
        <title>Complex archaea that bridge the gap between prokaryotes and eukaryotes.</title>
        <authorList>
            <person name="Spang A."/>
            <person name="Saw J.H."/>
            <person name="Jorgensen S.L."/>
            <person name="Zaremba-Niedzwiedzka K."/>
            <person name="Martijn J."/>
            <person name="Lind A.E."/>
            <person name="van Eijk R."/>
            <person name="Schleper C."/>
            <person name="Guy L."/>
            <person name="Ettema T.J."/>
        </authorList>
    </citation>
    <scope>NUCLEOTIDE SEQUENCE</scope>
</reference>
<dbReference type="PANTHER" id="PTHR30097:SF15">
    <property type="entry name" value="CATION EFFLUX SYSTEM PROTEIN CUSB"/>
    <property type="match status" value="1"/>
</dbReference>
<dbReference type="InterPro" id="IPR045800">
    <property type="entry name" value="HMBD"/>
</dbReference>
<dbReference type="FunFam" id="2.40.30.170:FF:000010">
    <property type="entry name" value="Efflux RND transporter periplasmic adaptor subunit"/>
    <property type="match status" value="1"/>
</dbReference>
<evidence type="ECO:0000259" key="3">
    <source>
        <dbReference type="Pfam" id="PF19335"/>
    </source>
</evidence>
<feature type="domain" description="CusB-like barrel-sandwich hybrid" evidence="5">
    <location>
        <begin position="126"/>
        <end position="241"/>
    </location>
</feature>
<feature type="domain" description="CzcB-like C-terminal circularly permuted SH3-like" evidence="7">
    <location>
        <begin position="329"/>
        <end position="389"/>
    </location>
</feature>
<dbReference type="GO" id="GO:0022857">
    <property type="term" value="F:transmembrane transporter activity"/>
    <property type="evidence" value="ECO:0007669"/>
    <property type="project" value="InterPro"/>
</dbReference>
<dbReference type="InterPro" id="IPR042230">
    <property type="entry name" value="CusF_sf"/>
</dbReference>
<evidence type="ECO:0000256" key="1">
    <source>
        <dbReference type="ARBA" id="ARBA00009477"/>
    </source>
</evidence>
<name>A0A0F9RXR8_9ZZZZ</name>
<comment type="similarity">
    <text evidence="1">Belongs to the membrane fusion protein (MFP) (TC 8.A.1) family.</text>
</comment>
<dbReference type="GO" id="GO:0015679">
    <property type="term" value="P:plasma membrane copper ion transport"/>
    <property type="evidence" value="ECO:0007669"/>
    <property type="project" value="TreeGrafter"/>
</dbReference>
<dbReference type="InterPro" id="IPR006143">
    <property type="entry name" value="RND_pump_MFP"/>
</dbReference>
<keyword evidence="2" id="KW-0813">Transport</keyword>
<dbReference type="GO" id="GO:0046914">
    <property type="term" value="F:transition metal ion binding"/>
    <property type="evidence" value="ECO:0007669"/>
    <property type="project" value="TreeGrafter"/>
</dbReference>
<dbReference type="InterPro" id="IPR051909">
    <property type="entry name" value="MFP_Cation_Efflux"/>
</dbReference>
<evidence type="ECO:0000259" key="6">
    <source>
        <dbReference type="Pfam" id="PF25954"/>
    </source>
</evidence>
<dbReference type="Gene3D" id="2.40.420.20">
    <property type="match status" value="1"/>
</dbReference>
<dbReference type="GO" id="GO:0060003">
    <property type="term" value="P:copper ion export"/>
    <property type="evidence" value="ECO:0007669"/>
    <property type="project" value="TreeGrafter"/>
</dbReference>
<gene>
    <name evidence="8" type="ORF">LCGC14_0589450</name>
</gene>
<dbReference type="NCBIfam" id="TIGR01730">
    <property type="entry name" value="RND_mfp"/>
    <property type="match status" value="1"/>
</dbReference>
<dbReference type="Gene3D" id="6.10.140.730">
    <property type="match status" value="1"/>
</dbReference>
<dbReference type="EMBL" id="LAZR01000916">
    <property type="protein sequence ID" value="KKN54717.1"/>
    <property type="molecule type" value="Genomic_DNA"/>
</dbReference>
<proteinExistence type="inferred from homology"/>
<dbReference type="SUPFAM" id="SSF111369">
    <property type="entry name" value="HlyD-like secretion proteins"/>
    <property type="match status" value="1"/>
</dbReference>
<accession>A0A0F9RXR8</accession>
<evidence type="ECO:0000259" key="5">
    <source>
        <dbReference type="Pfam" id="PF25919"/>
    </source>
</evidence>
<protein>
    <submittedName>
        <fullName evidence="8">Uncharacterized protein</fullName>
    </submittedName>
</protein>
<evidence type="ECO:0000313" key="8">
    <source>
        <dbReference type="EMBL" id="KKN54717.1"/>
    </source>
</evidence>
<dbReference type="Pfam" id="PF11604">
    <property type="entry name" value="CusF_Ec"/>
    <property type="match status" value="1"/>
</dbReference>
<dbReference type="AlphaFoldDB" id="A0A0F9RXR8"/>
<dbReference type="Gene3D" id="2.40.30.170">
    <property type="match status" value="1"/>
</dbReference>
<comment type="caution">
    <text evidence="8">The sequence shown here is derived from an EMBL/GenBank/DDBJ whole genome shotgun (WGS) entry which is preliminary data.</text>
</comment>
<dbReference type="Pfam" id="PF25975">
    <property type="entry name" value="CzcB_C"/>
    <property type="match status" value="1"/>
</dbReference>
<dbReference type="Gene3D" id="2.40.50.100">
    <property type="match status" value="1"/>
</dbReference>
<dbReference type="InterPro" id="IPR058792">
    <property type="entry name" value="Beta-barrel_RND_2"/>
</dbReference>
<dbReference type="PANTHER" id="PTHR30097">
    <property type="entry name" value="CATION EFFLUX SYSTEM PROTEIN CUSB"/>
    <property type="match status" value="1"/>
</dbReference>
<dbReference type="Pfam" id="PF25954">
    <property type="entry name" value="Beta-barrel_RND_2"/>
    <property type="match status" value="1"/>
</dbReference>
<dbReference type="InterPro" id="IPR058649">
    <property type="entry name" value="CzcB_C"/>
</dbReference>
<evidence type="ECO:0000259" key="4">
    <source>
        <dbReference type="Pfam" id="PF25869"/>
    </source>
</evidence>
<organism evidence="8">
    <name type="scientific">marine sediment metagenome</name>
    <dbReference type="NCBI Taxonomy" id="412755"/>
    <lineage>
        <taxon>unclassified sequences</taxon>
        <taxon>metagenomes</taxon>
        <taxon>ecological metagenomes</taxon>
    </lineage>
</organism>
<dbReference type="Gene3D" id="2.40.50.320">
    <property type="entry name" value="Copper binding periplasmic protein CusF"/>
    <property type="match status" value="1"/>
</dbReference>
<feature type="domain" description="Heavy metal binding" evidence="3">
    <location>
        <begin position="47"/>
        <end position="73"/>
    </location>
</feature>
<dbReference type="GO" id="GO:0030288">
    <property type="term" value="C:outer membrane-bounded periplasmic space"/>
    <property type="evidence" value="ECO:0007669"/>
    <property type="project" value="TreeGrafter"/>
</dbReference>
<dbReference type="Pfam" id="PF19335">
    <property type="entry name" value="HMBD"/>
    <property type="match status" value="1"/>
</dbReference>
<dbReference type="Pfam" id="PF25919">
    <property type="entry name" value="BSH_CusB"/>
    <property type="match status" value="1"/>
</dbReference>